<reference evidence="3" key="1">
    <citation type="journal article" date="2019" name="Int. J. Syst. Evol. Microbiol.">
        <title>The Global Catalogue of Microorganisms (GCM) 10K type strain sequencing project: providing services to taxonomists for standard genome sequencing and annotation.</title>
        <authorList>
            <consortium name="The Broad Institute Genomics Platform"/>
            <consortium name="The Broad Institute Genome Sequencing Center for Infectious Disease"/>
            <person name="Wu L."/>
            <person name="Ma J."/>
        </authorList>
    </citation>
    <scope>NUCLEOTIDE SEQUENCE [LARGE SCALE GENOMIC DNA]</scope>
    <source>
        <strain evidence="3">CGMCC 1.13574</strain>
    </source>
</reference>
<accession>A0ABV9NHS1</accession>
<dbReference type="RefSeq" id="WP_377003297.1">
    <property type="nucleotide sequence ID" value="NZ_JBHSGG010000007.1"/>
</dbReference>
<feature type="transmembrane region" description="Helical" evidence="1">
    <location>
        <begin position="53"/>
        <end position="72"/>
    </location>
</feature>
<keyword evidence="1" id="KW-0472">Membrane</keyword>
<comment type="caution">
    <text evidence="2">The sequence shown here is derived from an EMBL/GenBank/DDBJ whole genome shotgun (WGS) entry which is preliminary data.</text>
</comment>
<gene>
    <name evidence="2" type="ORF">ACFO3Q_03715</name>
</gene>
<evidence type="ECO:0000313" key="2">
    <source>
        <dbReference type="EMBL" id="MFC4727275.1"/>
    </source>
</evidence>
<keyword evidence="3" id="KW-1185">Reference proteome</keyword>
<organism evidence="2 3">
    <name type="scientific">Coralloluteibacterium thermophilum</name>
    <dbReference type="NCBI Taxonomy" id="2707049"/>
    <lineage>
        <taxon>Bacteria</taxon>
        <taxon>Pseudomonadati</taxon>
        <taxon>Pseudomonadota</taxon>
        <taxon>Gammaproteobacteria</taxon>
        <taxon>Lysobacterales</taxon>
        <taxon>Lysobacteraceae</taxon>
        <taxon>Coralloluteibacterium</taxon>
    </lineage>
</organism>
<dbReference type="Proteomes" id="UP001595892">
    <property type="component" value="Unassembled WGS sequence"/>
</dbReference>
<keyword evidence="1" id="KW-0812">Transmembrane</keyword>
<evidence type="ECO:0000313" key="3">
    <source>
        <dbReference type="Proteomes" id="UP001595892"/>
    </source>
</evidence>
<protein>
    <recommendedName>
        <fullName evidence="4">Anti-sigma factor</fullName>
    </recommendedName>
</protein>
<proteinExistence type="predicted"/>
<name>A0ABV9NHS1_9GAMM</name>
<evidence type="ECO:0008006" key="4">
    <source>
        <dbReference type="Google" id="ProtNLM"/>
    </source>
</evidence>
<evidence type="ECO:0000256" key="1">
    <source>
        <dbReference type="SAM" id="Phobius"/>
    </source>
</evidence>
<dbReference type="EMBL" id="JBHSGG010000007">
    <property type="protein sequence ID" value="MFC4727275.1"/>
    <property type="molecule type" value="Genomic_DNA"/>
</dbReference>
<sequence length="158" mass="16906">MNHDSDLRLRLRGLPREMAPPERAWEAIASRLGEVPRDSPATDAVPVRRARRLPMALAAAASVVLAVAFVALRPAPPAEPPLLVQQAELIDGEYREALAALPAAEVPAELQPALAELDASAAAILAAIRSEPSADFLLGHLQRTYARRLELTFQAALG</sequence>
<keyword evidence="1" id="KW-1133">Transmembrane helix</keyword>